<sequence length="636" mass="68179">MFTSGSRNPKPHLKPSDVPVETSDDFWDEGAPPDEVSDRKRQSSYSLPPNPLSERDPVAQMSPSGDVGLGDIGQSPPPAMSQSSTSTTPSPPQSPGSTVDEGYSPPKHEKFDTHYSVLQDQVQAGMNSSVSSDIDPSLRAGSTMGLAAQARLEIRDASKSSRWTPTYVTFNSMTSSLFQHSALGSDPTSVHEVCGVIDLKDRMFKRKNRFDVLLGDGSLLSLSAPTLDAKQRFSSAILETCSPSNSNIMNELRRELTTESRKVISLTTLVETWKTRYKDANRKHLAAQVKGKDGDARQALEVVTRIVRAGETGSVSRAFHILKTNATVLSLKSEAEASTQAIMETTGKRLALERIAGAVNGWQNAAIASHFGKWARITHAKNVSKYEMGETLRVAKEKLGGETQKVLNIVGDIRRSEIRLIEAELDALDSSSRLAAALGSHDENPAYALTAALQEAARRAYADAVERCEGASPLLSPVKAAERGGEEGGGGGGGGEEESFGAVMSPDIHIWEEDDEGEEEREEGEGEGGEGEEEEDDVDESTLSLVPREVLKIERSVKRQSMSGGSSLAGSLGSRGTYDDDAEKARRKIFGEGSPIGGRKKSMTGGGSRGWYEDDAEKESEHIFGEAGGGTQGTGS</sequence>
<proteinExistence type="predicted"/>
<feature type="compositionally biased region" description="Acidic residues" evidence="1">
    <location>
        <begin position="512"/>
        <end position="540"/>
    </location>
</feature>
<evidence type="ECO:0000313" key="3">
    <source>
        <dbReference type="Proteomes" id="UP001165060"/>
    </source>
</evidence>
<accession>A0ABQ6M4S0</accession>
<feature type="region of interest" description="Disordered" evidence="1">
    <location>
        <begin position="476"/>
        <end position="636"/>
    </location>
</feature>
<reference evidence="2 3" key="1">
    <citation type="journal article" date="2023" name="Commun. Biol.">
        <title>Genome analysis of Parmales, the sister group of diatoms, reveals the evolutionary specialization of diatoms from phago-mixotrophs to photoautotrophs.</title>
        <authorList>
            <person name="Ban H."/>
            <person name="Sato S."/>
            <person name="Yoshikawa S."/>
            <person name="Yamada K."/>
            <person name="Nakamura Y."/>
            <person name="Ichinomiya M."/>
            <person name="Sato N."/>
            <person name="Blanc-Mathieu R."/>
            <person name="Endo H."/>
            <person name="Kuwata A."/>
            <person name="Ogata H."/>
        </authorList>
    </citation>
    <scope>NUCLEOTIDE SEQUENCE [LARGE SCALE GENOMIC DNA]</scope>
</reference>
<feature type="compositionally biased region" description="Acidic residues" evidence="1">
    <location>
        <begin position="22"/>
        <end position="32"/>
    </location>
</feature>
<dbReference type="EMBL" id="BRYB01002429">
    <property type="protein sequence ID" value="GMI19327.1"/>
    <property type="molecule type" value="Genomic_DNA"/>
</dbReference>
<protein>
    <submittedName>
        <fullName evidence="2">Uncharacterized protein</fullName>
    </submittedName>
</protein>
<feature type="compositionally biased region" description="Low complexity" evidence="1">
    <location>
        <begin position="563"/>
        <end position="576"/>
    </location>
</feature>
<evidence type="ECO:0000313" key="2">
    <source>
        <dbReference type="EMBL" id="GMI19327.1"/>
    </source>
</evidence>
<evidence type="ECO:0000256" key="1">
    <source>
        <dbReference type="SAM" id="MobiDB-lite"/>
    </source>
</evidence>
<comment type="caution">
    <text evidence="2">The sequence shown here is derived from an EMBL/GenBank/DDBJ whole genome shotgun (WGS) entry which is preliminary data.</text>
</comment>
<keyword evidence="3" id="KW-1185">Reference proteome</keyword>
<feature type="region of interest" description="Disordered" evidence="1">
    <location>
        <begin position="1"/>
        <end position="110"/>
    </location>
</feature>
<feature type="compositionally biased region" description="Gly residues" evidence="1">
    <location>
        <begin position="626"/>
        <end position="636"/>
    </location>
</feature>
<organism evidence="2 3">
    <name type="scientific">Tetraparma gracilis</name>
    <dbReference type="NCBI Taxonomy" id="2962635"/>
    <lineage>
        <taxon>Eukaryota</taxon>
        <taxon>Sar</taxon>
        <taxon>Stramenopiles</taxon>
        <taxon>Ochrophyta</taxon>
        <taxon>Bolidophyceae</taxon>
        <taxon>Parmales</taxon>
        <taxon>Triparmaceae</taxon>
        <taxon>Tetraparma</taxon>
    </lineage>
</organism>
<name>A0ABQ6M4S0_9STRA</name>
<gene>
    <name evidence="2" type="ORF">TeGR_g14568</name>
</gene>
<dbReference type="Proteomes" id="UP001165060">
    <property type="component" value="Unassembled WGS sequence"/>
</dbReference>